<proteinExistence type="predicted"/>
<name>A0ABN1N3E6_9BACT</name>
<sequence>MGNLGRLQLLRDFIEEEPENPFNYYAMALELREKDPQEAEILFNYVLKMHPNYLPAYFPSAHFFAEFDQIQKAKALFEKGIELAILQNEEKAQKELNNAYQNFLFENDLD</sequence>
<dbReference type="Proteomes" id="UP001500469">
    <property type="component" value="Unassembled WGS sequence"/>
</dbReference>
<reference evidence="2" key="1">
    <citation type="journal article" date="2019" name="Int. J. Syst. Evol. Microbiol.">
        <title>The Global Catalogue of Microorganisms (GCM) 10K type strain sequencing project: providing services to taxonomists for standard genome sequencing and annotation.</title>
        <authorList>
            <consortium name="The Broad Institute Genomics Platform"/>
            <consortium name="The Broad Institute Genome Sequencing Center for Infectious Disease"/>
            <person name="Wu L."/>
            <person name="Ma J."/>
        </authorList>
    </citation>
    <scope>NUCLEOTIDE SEQUENCE [LARGE SCALE GENOMIC DNA]</scope>
    <source>
        <strain evidence="2">JCM 16112</strain>
    </source>
</reference>
<dbReference type="InterPro" id="IPR011990">
    <property type="entry name" value="TPR-like_helical_dom_sf"/>
</dbReference>
<dbReference type="RefSeq" id="WP_343853645.1">
    <property type="nucleotide sequence ID" value="NZ_BAAAFI010000043.1"/>
</dbReference>
<keyword evidence="2" id="KW-1185">Reference proteome</keyword>
<evidence type="ECO:0008006" key="3">
    <source>
        <dbReference type="Google" id="ProtNLM"/>
    </source>
</evidence>
<evidence type="ECO:0000313" key="2">
    <source>
        <dbReference type="Proteomes" id="UP001500469"/>
    </source>
</evidence>
<organism evidence="1 2">
    <name type="scientific">Algoriphagus jejuensis</name>
    <dbReference type="NCBI Taxonomy" id="419934"/>
    <lineage>
        <taxon>Bacteria</taxon>
        <taxon>Pseudomonadati</taxon>
        <taxon>Bacteroidota</taxon>
        <taxon>Cytophagia</taxon>
        <taxon>Cytophagales</taxon>
        <taxon>Cyclobacteriaceae</taxon>
        <taxon>Algoriphagus</taxon>
    </lineage>
</organism>
<dbReference type="EMBL" id="BAAAFI010000043">
    <property type="protein sequence ID" value="GAA0880342.1"/>
    <property type="molecule type" value="Genomic_DNA"/>
</dbReference>
<protein>
    <recommendedName>
        <fullName evidence="3">Tetratricopeptide repeat protein</fullName>
    </recommendedName>
</protein>
<dbReference type="Gene3D" id="1.25.40.10">
    <property type="entry name" value="Tetratricopeptide repeat domain"/>
    <property type="match status" value="1"/>
</dbReference>
<gene>
    <name evidence="1" type="ORF">GCM10009119_33120</name>
</gene>
<accession>A0ABN1N3E6</accession>
<evidence type="ECO:0000313" key="1">
    <source>
        <dbReference type="EMBL" id="GAA0880342.1"/>
    </source>
</evidence>
<dbReference type="SUPFAM" id="SSF48452">
    <property type="entry name" value="TPR-like"/>
    <property type="match status" value="1"/>
</dbReference>
<comment type="caution">
    <text evidence="1">The sequence shown here is derived from an EMBL/GenBank/DDBJ whole genome shotgun (WGS) entry which is preliminary data.</text>
</comment>